<dbReference type="RefSeq" id="WP_180702098.1">
    <property type="nucleotide sequence ID" value="NZ_CAJUCR010000007.1"/>
</dbReference>
<organism evidence="1 2">
    <name type="scientific">Romboutsia ilealis</name>
    <dbReference type="NCBI Taxonomy" id="1115758"/>
    <lineage>
        <taxon>Bacteria</taxon>
        <taxon>Bacillati</taxon>
        <taxon>Bacillota</taxon>
        <taxon>Clostridia</taxon>
        <taxon>Peptostreptococcales</taxon>
        <taxon>Peptostreptococcaceae</taxon>
        <taxon>Romboutsia</taxon>
    </lineage>
</organism>
<name>A0A1V1I382_9FIRM</name>
<keyword evidence="2" id="KW-1185">Reference proteome</keyword>
<evidence type="ECO:0000313" key="1">
    <source>
        <dbReference type="EMBL" id="CED94593.1"/>
    </source>
</evidence>
<dbReference type="InterPro" id="IPR009229">
    <property type="entry name" value="AgrD"/>
</dbReference>
<dbReference type="KEGG" id="ril:CRIB_1988"/>
<evidence type="ECO:0000313" key="2">
    <source>
        <dbReference type="Proteomes" id="UP000245622"/>
    </source>
</evidence>
<proteinExistence type="predicted"/>
<dbReference type="Proteomes" id="UP000245622">
    <property type="component" value="Chromosome 1"/>
</dbReference>
<sequence>MNFLFNALSELISGVAKGASTYCALIFFEPEMPKSLREE</sequence>
<dbReference type="GeneID" id="82206013"/>
<protein>
    <submittedName>
        <fullName evidence="1">Quorum_AgrD: cyclic lactone autoinducer peptide</fullName>
    </submittedName>
</protein>
<reference evidence="1 2" key="1">
    <citation type="submission" date="2014-04" db="EMBL/GenBank/DDBJ databases">
        <authorList>
            <person name="Hornung B.V."/>
        </authorList>
    </citation>
    <scope>NUCLEOTIDE SEQUENCE [LARGE SCALE GENOMIC DNA]</scope>
    <source>
        <strain evidence="1 2">CRIB</strain>
    </source>
</reference>
<dbReference type="EMBL" id="LN555523">
    <property type="protein sequence ID" value="CED94593.1"/>
    <property type="molecule type" value="Genomic_DNA"/>
</dbReference>
<dbReference type="NCBIfam" id="TIGR04223">
    <property type="entry name" value="quorum_AgrD"/>
    <property type="match status" value="1"/>
</dbReference>
<gene>
    <name evidence="1" type="ORF">CRIB_1988</name>
</gene>
<dbReference type="AlphaFoldDB" id="A0A1V1I382"/>
<accession>A0A1V1I382</accession>